<reference evidence="4" key="1">
    <citation type="submission" date="2016-11" db="EMBL/GenBank/DDBJ databases">
        <authorList>
            <person name="Varghese N."/>
            <person name="Submissions S."/>
        </authorList>
    </citation>
    <scope>NUCLEOTIDE SEQUENCE [LARGE SCALE GENOMIC DNA]</scope>
    <source>
        <strain evidence="4">DSM 14826</strain>
    </source>
</reference>
<dbReference type="EMBL" id="FRAI01000005">
    <property type="protein sequence ID" value="SHJ68328.1"/>
    <property type="molecule type" value="Genomic_DNA"/>
</dbReference>
<evidence type="ECO:0000313" key="3">
    <source>
        <dbReference type="EMBL" id="SHJ68328.1"/>
    </source>
</evidence>
<dbReference type="RefSeq" id="WP_072905861.1">
    <property type="nucleotide sequence ID" value="NZ_FRAI01000005.1"/>
</dbReference>
<dbReference type="Pfam" id="PF07963">
    <property type="entry name" value="N_methyl"/>
    <property type="match status" value="1"/>
</dbReference>
<evidence type="ECO:0000313" key="4">
    <source>
        <dbReference type="Proteomes" id="UP000243547"/>
    </source>
</evidence>
<accession>A0A1M6LAW4</accession>
<dbReference type="Proteomes" id="UP000243547">
    <property type="component" value="Unassembled WGS sequence"/>
</dbReference>
<dbReference type="GO" id="GO:0015628">
    <property type="term" value="P:protein secretion by the type II secretion system"/>
    <property type="evidence" value="ECO:0007669"/>
    <property type="project" value="InterPro"/>
</dbReference>
<keyword evidence="1" id="KW-0488">Methylation</keyword>
<dbReference type="SUPFAM" id="SSF54523">
    <property type="entry name" value="Pili subunits"/>
    <property type="match status" value="1"/>
</dbReference>
<name>A0A1M6LAW4_9FIRM</name>
<gene>
    <name evidence="3" type="ORF">SAMN02745227_00441</name>
</gene>
<keyword evidence="2" id="KW-0812">Transmembrane</keyword>
<protein>
    <submittedName>
        <fullName evidence="3">Prepilin-type N-terminal cleavage/methylation domain-containing protein</fullName>
    </submittedName>
</protein>
<dbReference type="PANTHER" id="PTHR30093">
    <property type="entry name" value="GENERAL SECRETION PATHWAY PROTEIN G"/>
    <property type="match status" value="1"/>
</dbReference>
<dbReference type="InterPro" id="IPR000983">
    <property type="entry name" value="Bac_GSPG_pilin"/>
</dbReference>
<dbReference type="NCBIfam" id="TIGR02532">
    <property type="entry name" value="IV_pilin_GFxxxE"/>
    <property type="match status" value="1"/>
</dbReference>
<keyword evidence="2" id="KW-1133">Transmembrane helix</keyword>
<evidence type="ECO:0000256" key="2">
    <source>
        <dbReference type="SAM" id="Phobius"/>
    </source>
</evidence>
<dbReference type="Gene3D" id="3.30.700.10">
    <property type="entry name" value="Glycoprotein, Type 4 Pilin"/>
    <property type="match status" value="1"/>
</dbReference>
<keyword evidence="4" id="KW-1185">Reference proteome</keyword>
<sequence length="145" mass="16278">MLKWFTKDNKGFTLVELLVVIAVIAILAAIAIPRFGGFRDRALEAAHKSELQALRQALNYAIIEKGDNNIDFNDLAKYFDDDEFNATNTENVTYTPGGGDGRRYTLTWVDGQQGKEITATVVNGSERENGWEYEITPTSIERKTE</sequence>
<dbReference type="PROSITE" id="PS00409">
    <property type="entry name" value="PROKAR_NTER_METHYL"/>
    <property type="match status" value="1"/>
</dbReference>
<proteinExistence type="predicted"/>
<keyword evidence="2" id="KW-0472">Membrane</keyword>
<organism evidence="3 4">
    <name type="scientific">Anaerobranca californiensis DSM 14826</name>
    <dbReference type="NCBI Taxonomy" id="1120989"/>
    <lineage>
        <taxon>Bacteria</taxon>
        <taxon>Bacillati</taxon>
        <taxon>Bacillota</taxon>
        <taxon>Clostridia</taxon>
        <taxon>Eubacteriales</taxon>
        <taxon>Proteinivoracaceae</taxon>
        <taxon>Anaerobranca</taxon>
    </lineage>
</organism>
<dbReference type="GO" id="GO:0015627">
    <property type="term" value="C:type II protein secretion system complex"/>
    <property type="evidence" value="ECO:0007669"/>
    <property type="project" value="InterPro"/>
</dbReference>
<dbReference type="AlphaFoldDB" id="A0A1M6LAW4"/>
<dbReference type="InterPro" id="IPR045584">
    <property type="entry name" value="Pilin-like"/>
</dbReference>
<feature type="transmembrane region" description="Helical" evidence="2">
    <location>
        <begin position="12"/>
        <end position="32"/>
    </location>
</feature>
<dbReference type="STRING" id="1120989.SAMN02745227_00441"/>
<dbReference type="PRINTS" id="PR00813">
    <property type="entry name" value="BCTERIALGSPG"/>
</dbReference>
<dbReference type="InterPro" id="IPR012902">
    <property type="entry name" value="N_methyl_site"/>
</dbReference>
<evidence type="ECO:0000256" key="1">
    <source>
        <dbReference type="ARBA" id="ARBA00022481"/>
    </source>
</evidence>